<comment type="caution">
    <text evidence="3">The sequence shown here is derived from an EMBL/GenBank/DDBJ whole genome shotgun (WGS) entry which is preliminary data.</text>
</comment>
<evidence type="ECO:0000259" key="2">
    <source>
        <dbReference type="Pfam" id="PF01683"/>
    </source>
</evidence>
<dbReference type="PANTHER" id="PTHR39069">
    <property type="entry name" value="ECDYSONE-INDUCIBLE GENE E1, ISOFORM A"/>
    <property type="match status" value="1"/>
</dbReference>
<accession>A0AAW1DMI2</accession>
<feature type="chain" id="PRO_5043777289" description="EB domain-containing protein" evidence="1">
    <location>
        <begin position="27"/>
        <end position="371"/>
    </location>
</feature>
<feature type="signal peptide" evidence="1">
    <location>
        <begin position="1"/>
        <end position="26"/>
    </location>
</feature>
<name>A0AAW1DMI2_9HEMI</name>
<dbReference type="EMBL" id="JAPXFL010000003">
    <property type="protein sequence ID" value="KAK9509535.1"/>
    <property type="molecule type" value="Genomic_DNA"/>
</dbReference>
<proteinExistence type="predicted"/>
<dbReference type="PANTHER" id="PTHR39069:SF8">
    <property type="entry name" value="FI17111P1"/>
    <property type="match status" value="1"/>
</dbReference>
<dbReference type="Proteomes" id="UP001461498">
    <property type="component" value="Unassembled WGS sequence"/>
</dbReference>
<dbReference type="Pfam" id="PF01683">
    <property type="entry name" value="EB"/>
    <property type="match status" value="3"/>
</dbReference>
<sequence>MLVLTMVHTYLLSLPLVALFALSSSAENATSSTVLTTIRSITNRTASMLNSTRPSVETTTIKMILTQEVRVENNTAVNVSNSVTGNSSDGNQLQVSAVESKPDSGVVTYFKQLYQLKSVIGDNCTKQEDCEGRESYCLEGTCQCQEGYVSALDRSRCLPVVRSIGEKCLEDAQCYKGLNLKEDDAKCISFKCLCGTGTVYSSGTCIKSIYLGNKCENDRDCLTLNSRCLQGVCACPLDMVPGAENRQCLPAIKSLDQNCTQDDQCQEYMGDNSLCHEEKCQCKPRTHFNGTVCITDLKLGESCSSQTDCIVSNENGSGTDRHCVQGKCSCPPNFKEIIEEDACINAATDLLINSKLLLLLLLIIPSRLICL</sequence>
<organism evidence="3 4">
    <name type="scientific">Rhynocoris fuscipes</name>
    <dbReference type="NCBI Taxonomy" id="488301"/>
    <lineage>
        <taxon>Eukaryota</taxon>
        <taxon>Metazoa</taxon>
        <taxon>Ecdysozoa</taxon>
        <taxon>Arthropoda</taxon>
        <taxon>Hexapoda</taxon>
        <taxon>Insecta</taxon>
        <taxon>Pterygota</taxon>
        <taxon>Neoptera</taxon>
        <taxon>Paraneoptera</taxon>
        <taxon>Hemiptera</taxon>
        <taxon>Heteroptera</taxon>
        <taxon>Panheteroptera</taxon>
        <taxon>Cimicomorpha</taxon>
        <taxon>Reduviidae</taxon>
        <taxon>Harpactorinae</taxon>
        <taxon>Harpactorini</taxon>
        <taxon>Rhynocoris</taxon>
    </lineage>
</organism>
<feature type="domain" description="EB" evidence="2">
    <location>
        <begin position="291"/>
        <end position="337"/>
    </location>
</feature>
<gene>
    <name evidence="3" type="ORF">O3M35_006833</name>
</gene>
<evidence type="ECO:0000256" key="1">
    <source>
        <dbReference type="SAM" id="SignalP"/>
    </source>
</evidence>
<evidence type="ECO:0000313" key="3">
    <source>
        <dbReference type="EMBL" id="KAK9509535.1"/>
    </source>
</evidence>
<evidence type="ECO:0000313" key="4">
    <source>
        <dbReference type="Proteomes" id="UP001461498"/>
    </source>
</evidence>
<feature type="domain" description="EB" evidence="2">
    <location>
        <begin position="194"/>
        <end position="241"/>
    </location>
</feature>
<feature type="domain" description="EB" evidence="2">
    <location>
        <begin position="118"/>
        <end position="151"/>
    </location>
</feature>
<dbReference type="AlphaFoldDB" id="A0AAW1DMI2"/>
<protein>
    <recommendedName>
        <fullName evidence="2">EB domain-containing protein</fullName>
    </recommendedName>
</protein>
<keyword evidence="1" id="KW-0732">Signal</keyword>
<dbReference type="InterPro" id="IPR006149">
    <property type="entry name" value="EB_dom"/>
</dbReference>
<keyword evidence="4" id="KW-1185">Reference proteome</keyword>
<reference evidence="3 4" key="1">
    <citation type="submission" date="2022-12" db="EMBL/GenBank/DDBJ databases">
        <title>Chromosome-level genome assembly of true bugs.</title>
        <authorList>
            <person name="Ma L."/>
            <person name="Li H."/>
        </authorList>
    </citation>
    <scope>NUCLEOTIDE SEQUENCE [LARGE SCALE GENOMIC DNA]</scope>
    <source>
        <strain evidence="3">Lab_2022b</strain>
    </source>
</reference>